<keyword evidence="1" id="KW-0808">Transferase</keyword>
<evidence type="ECO:0000256" key="4">
    <source>
        <dbReference type="ARBA" id="ARBA00022840"/>
    </source>
</evidence>
<feature type="domain" description="Protein kinase" evidence="5">
    <location>
        <begin position="39"/>
        <end position="270"/>
    </location>
</feature>
<dbReference type="InterPro" id="IPR008266">
    <property type="entry name" value="Tyr_kinase_AS"/>
</dbReference>
<evidence type="ECO:0000256" key="3">
    <source>
        <dbReference type="ARBA" id="ARBA00022777"/>
    </source>
</evidence>
<dbReference type="OMA" id="SHVIACK"/>
<dbReference type="PANTHER" id="PTHR43289:SF6">
    <property type="entry name" value="SERINE_THREONINE-PROTEIN KINASE NEKL-3"/>
    <property type="match status" value="1"/>
</dbReference>
<dbReference type="Proteomes" id="UP000198917">
    <property type="component" value="Unassembled WGS sequence"/>
</dbReference>
<evidence type="ECO:0000256" key="2">
    <source>
        <dbReference type="ARBA" id="ARBA00022741"/>
    </source>
</evidence>
<dbReference type="PROSITE" id="PS00109">
    <property type="entry name" value="PROTEIN_KINASE_TYR"/>
    <property type="match status" value="1"/>
</dbReference>
<keyword evidence="4" id="KW-0067">ATP-binding</keyword>
<dbReference type="GO" id="GO:0004674">
    <property type="term" value="F:protein serine/threonine kinase activity"/>
    <property type="evidence" value="ECO:0007669"/>
    <property type="project" value="UniProtKB-KW"/>
</dbReference>
<sequence length="270" mass="29472">MRERSDQEQKDLIDQIRNALDRKTSGVSGEKPDWIANSFAVNCTAYQSETTLLLQLRHRDLGSLHALKTVPPGSRDDAVLLQRLRDEAKIGLALRHPCLAETSALLRLPDGRPGLLQPWFAHSLASIVSTQPIAASQVISILRRVLEGLSAMHALGYVHCDVTPANILLADGNFETAKLGDFGIALRIGRKHAEQGMRFAGSPEFAAPEQRQGAPAKPDQDIYAVGRLARRLIATDEAQSPQRLADFAQACCHDDPALRPQTAAEALQLL</sequence>
<dbReference type="EMBL" id="FNEW01000005">
    <property type="protein sequence ID" value="SDK18645.1"/>
    <property type="molecule type" value="Genomic_DNA"/>
</dbReference>
<gene>
    <name evidence="6" type="ORF">SAMN05428983_4140</name>
</gene>
<dbReference type="Pfam" id="PF00069">
    <property type="entry name" value="Pkinase"/>
    <property type="match status" value="1"/>
</dbReference>
<dbReference type="GO" id="GO:0005524">
    <property type="term" value="F:ATP binding"/>
    <property type="evidence" value="ECO:0007669"/>
    <property type="project" value="UniProtKB-KW"/>
</dbReference>
<dbReference type="PROSITE" id="PS50011">
    <property type="entry name" value="PROTEIN_KINASE_DOM"/>
    <property type="match status" value="1"/>
</dbReference>
<dbReference type="InterPro" id="IPR011009">
    <property type="entry name" value="Kinase-like_dom_sf"/>
</dbReference>
<protein>
    <submittedName>
        <fullName evidence="6">Serine/threonine protein kinase</fullName>
    </submittedName>
</protein>
<keyword evidence="3 6" id="KW-0418">Kinase</keyword>
<evidence type="ECO:0000256" key="1">
    <source>
        <dbReference type="ARBA" id="ARBA00022679"/>
    </source>
</evidence>
<keyword evidence="2" id="KW-0547">Nucleotide-binding</keyword>
<dbReference type="Gene3D" id="1.10.510.10">
    <property type="entry name" value="Transferase(Phosphotransferase) domain 1"/>
    <property type="match status" value="1"/>
</dbReference>
<dbReference type="AlphaFoldDB" id="A0A7Z7FTE7"/>
<dbReference type="InterPro" id="IPR000719">
    <property type="entry name" value="Prot_kinase_dom"/>
</dbReference>
<reference evidence="6 7" key="1">
    <citation type="submission" date="2016-10" db="EMBL/GenBank/DDBJ databases">
        <authorList>
            <person name="Varghese N."/>
            <person name="Submissions S."/>
        </authorList>
    </citation>
    <scope>NUCLEOTIDE SEQUENCE [LARGE SCALE GENOMIC DNA]</scope>
    <source>
        <strain evidence="6 7">PDC82</strain>
    </source>
</reference>
<accession>A0A7Z7FTE7</accession>
<dbReference type="PANTHER" id="PTHR43289">
    <property type="entry name" value="MITOGEN-ACTIVATED PROTEIN KINASE KINASE KINASE 20-RELATED"/>
    <property type="match status" value="1"/>
</dbReference>
<evidence type="ECO:0000259" key="5">
    <source>
        <dbReference type="PROSITE" id="PS50011"/>
    </source>
</evidence>
<dbReference type="SUPFAM" id="SSF56112">
    <property type="entry name" value="Protein kinase-like (PK-like)"/>
    <property type="match status" value="1"/>
</dbReference>
<proteinExistence type="predicted"/>
<keyword evidence="6" id="KW-0723">Serine/threonine-protein kinase</keyword>
<organism evidence="6 7">
    <name type="scientific">Agrobacterium fabrum</name>
    <dbReference type="NCBI Taxonomy" id="1176649"/>
    <lineage>
        <taxon>Bacteria</taxon>
        <taxon>Pseudomonadati</taxon>
        <taxon>Pseudomonadota</taxon>
        <taxon>Alphaproteobacteria</taxon>
        <taxon>Hyphomicrobiales</taxon>
        <taxon>Rhizobiaceae</taxon>
        <taxon>Rhizobium/Agrobacterium group</taxon>
        <taxon>Agrobacterium</taxon>
        <taxon>Agrobacterium tumefaciens complex</taxon>
    </lineage>
</organism>
<evidence type="ECO:0000313" key="7">
    <source>
        <dbReference type="Proteomes" id="UP000198917"/>
    </source>
</evidence>
<evidence type="ECO:0000313" key="6">
    <source>
        <dbReference type="EMBL" id="SDK18645.1"/>
    </source>
</evidence>
<name>A0A7Z7FTE7_9HYPH</name>
<comment type="caution">
    <text evidence="6">The sequence shown here is derived from an EMBL/GenBank/DDBJ whole genome shotgun (WGS) entry which is preliminary data.</text>
</comment>